<proteinExistence type="predicted"/>
<dbReference type="AlphaFoldDB" id="A0A2A9NG60"/>
<feature type="domain" description="DUF3533" evidence="3">
    <location>
        <begin position="57"/>
        <end position="418"/>
    </location>
</feature>
<evidence type="ECO:0000259" key="3">
    <source>
        <dbReference type="Pfam" id="PF12051"/>
    </source>
</evidence>
<dbReference type="Pfam" id="PF12051">
    <property type="entry name" value="DUF3533"/>
    <property type="match status" value="1"/>
</dbReference>
<organism evidence="4 5">
    <name type="scientific">Amanita thiersii Skay4041</name>
    <dbReference type="NCBI Taxonomy" id="703135"/>
    <lineage>
        <taxon>Eukaryota</taxon>
        <taxon>Fungi</taxon>
        <taxon>Dikarya</taxon>
        <taxon>Basidiomycota</taxon>
        <taxon>Agaricomycotina</taxon>
        <taxon>Agaricomycetes</taxon>
        <taxon>Agaricomycetidae</taxon>
        <taxon>Agaricales</taxon>
        <taxon>Pluteineae</taxon>
        <taxon>Amanitaceae</taxon>
        <taxon>Amanita</taxon>
    </lineage>
</organism>
<evidence type="ECO:0000313" key="4">
    <source>
        <dbReference type="EMBL" id="PFH46702.1"/>
    </source>
</evidence>
<dbReference type="Proteomes" id="UP000242287">
    <property type="component" value="Unassembled WGS sequence"/>
</dbReference>
<feature type="transmembrane region" description="Helical" evidence="2">
    <location>
        <begin position="351"/>
        <end position="370"/>
    </location>
</feature>
<sequence length="452" mass="50216">MPTFDVDDTSYHDNGHDTKNAPLTGHKSAPYSKTFWDKEMATARQSFLRIMIGGTVTTILAIFAIFPIYWGALWKIPDRNLPGWVVDFDGGFVGGNVTRALVAGSPMSKVTWAQVPASDFPGGISQLAAAIREERAWVAVSINEGATSGLMAALSNPNPTYDGSTAITSWAAEARNENAFRALIRPSVTQGLEFIVEQIAFDLAKQVATTNLTAILTAAPQTLIRPVSYKLRNLEPFDMPVASAVTFVGLLYLLILTFFIVMIGNGAREFSGMDRMLTTSSFIQLRLFAPVVAYFILSLFYSLLSLAFKVNFGRKFGPGGFVLFWILNWVGMLSVGLALEAMFTLLTARFIAFFMLLWIIANVAVCIFPIEVMPSFYRYGYGSPFYNMSRAIRTILFDTKNKVGMNFGVLIAWTVISCISLPLIQFLMRRREMKQTRHESLEDVASQHTMHQ</sequence>
<feature type="transmembrane region" description="Helical" evidence="2">
    <location>
        <begin position="241"/>
        <end position="264"/>
    </location>
</feature>
<gene>
    <name evidence="4" type="ORF">AMATHDRAFT_69276</name>
</gene>
<keyword evidence="2" id="KW-0812">Transmembrane</keyword>
<protein>
    <recommendedName>
        <fullName evidence="3">DUF3533 domain-containing protein</fullName>
    </recommendedName>
</protein>
<name>A0A2A9NG60_9AGAR</name>
<feature type="region of interest" description="Disordered" evidence="1">
    <location>
        <begin position="1"/>
        <end position="25"/>
    </location>
</feature>
<reference evidence="4 5" key="1">
    <citation type="submission" date="2014-02" db="EMBL/GenBank/DDBJ databases">
        <title>Transposable element dynamics among asymbiotic and ectomycorrhizal Amanita fungi.</title>
        <authorList>
            <consortium name="DOE Joint Genome Institute"/>
            <person name="Hess J."/>
            <person name="Skrede I."/>
            <person name="Wolfe B."/>
            <person name="LaButti K."/>
            <person name="Ohm R.A."/>
            <person name="Grigoriev I.V."/>
            <person name="Pringle A."/>
        </authorList>
    </citation>
    <scope>NUCLEOTIDE SEQUENCE [LARGE SCALE GENOMIC DNA]</scope>
    <source>
        <strain evidence="4 5">SKay4041</strain>
    </source>
</reference>
<dbReference type="InterPro" id="IPR053001">
    <property type="entry name" value="MNNG_permease-like"/>
</dbReference>
<feature type="transmembrane region" description="Helical" evidence="2">
    <location>
        <begin position="320"/>
        <end position="339"/>
    </location>
</feature>
<dbReference type="EMBL" id="KZ302166">
    <property type="protein sequence ID" value="PFH46702.1"/>
    <property type="molecule type" value="Genomic_DNA"/>
</dbReference>
<feature type="transmembrane region" description="Helical" evidence="2">
    <location>
        <begin position="47"/>
        <end position="70"/>
    </location>
</feature>
<dbReference type="InterPro" id="IPR022703">
    <property type="entry name" value="DUF3533"/>
</dbReference>
<feature type="transmembrane region" description="Helical" evidence="2">
    <location>
        <begin position="285"/>
        <end position="308"/>
    </location>
</feature>
<evidence type="ECO:0000256" key="2">
    <source>
        <dbReference type="SAM" id="Phobius"/>
    </source>
</evidence>
<evidence type="ECO:0000256" key="1">
    <source>
        <dbReference type="SAM" id="MobiDB-lite"/>
    </source>
</evidence>
<dbReference type="GO" id="GO:0016020">
    <property type="term" value="C:membrane"/>
    <property type="evidence" value="ECO:0007669"/>
    <property type="project" value="TreeGrafter"/>
</dbReference>
<evidence type="ECO:0000313" key="5">
    <source>
        <dbReference type="Proteomes" id="UP000242287"/>
    </source>
</evidence>
<feature type="transmembrane region" description="Helical" evidence="2">
    <location>
        <begin position="407"/>
        <end position="428"/>
    </location>
</feature>
<keyword evidence="2" id="KW-1133">Transmembrane helix</keyword>
<feature type="compositionally biased region" description="Basic and acidic residues" evidence="1">
    <location>
        <begin position="9"/>
        <end position="19"/>
    </location>
</feature>
<dbReference type="PANTHER" id="PTHR34814:SF1">
    <property type="entry name" value="NITROSOGUANIDINE RESISTANCE PROTEIN SNG1"/>
    <property type="match status" value="1"/>
</dbReference>
<keyword evidence="2" id="KW-0472">Membrane</keyword>
<dbReference type="PANTHER" id="PTHR34814">
    <property type="entry name" value="NITROSOGUANIDINE RESISTANCE PROTEIN SNG1"/>
    <property type="match status" value="1"/>
</dbReference>
<dbReference type="STRING" id="703135.A0A2A9NG60"/>
<accession>A0A2A9NG60</accession>
<dbReference type="OrthoDB" id="2140105at2759"/>
<keyword evidence="5" id="KW-1185">Reference proteome</keyword>